<feature type="binding site" description="covalent" evidence="13">
    <location>
        <position position="68"/>
    </location>
    <ligand>
        <name>heme</name>
        <dbReference type="ChEBI" id="CHEBI:30413"/>
        <label>2</label>
    </ligand>
</feature>
<name>A0A2C8F9N8_9BACT</name>
<keyword evidence="5 12" id="KW-0349">Heme</keyword>
<evidence type="ECO:0000256" key="3">
    <source>
        <dbReference type="ARBA" id="ARBA00022448"/>
    </source>
</evidence>
<evidence type="ECO:0000256" key="7">
    <source>
        <dbReference type="ARBA" id="ARBA00022723"/>
    </source>
</evidence>
<dbReference type="InterPro" id="IPR005126">
    <property type="entry name" value="NapC/NirT_cyt_c_N"/>
</dbReference>
<dbReference type="PANTHER" id="PTHR30333">
    <property type="entry name" value="CYTOCHROME C-TYPE PROTEIN"/>
    <property type="match status" value="1"/>
</dbReference>
<feature type="binding site" evidence="13">
    <location>
        <position position="85"/>
    </location>
    <ligand>
        <name>a menaquinol</name>
        <dbReference type="ChEBI" id="CHEBI:18151"/>
    </ligand>
</feature>
<evidence type="ECO:0000256" key="2">
    <source>
        <dbReference type="ARBA" id="ARBA00007395"/>
    </source>
</evidence>
<keyword evidence="18" id="KW-1185">Reference proteome</keyword>
<dbReference type="SUPFAM" id="SSF48695">
    <property type="entry name" value="Multiheme cytochromes"/>
    <property type="match status" value="1"/>
</dbReference>
<comment type="PTM">
    <text evidence="12">Binds 4 heme groups per subunit.</text>
</comment>
<dbReference type="GO" id="GO:0019333">
    <property type="term" value="P:denitrification pathway"/>
    <property type="evidence" value="ECO:0007669"/>
    <property type="project" value="InterPro"/>
</dbReference>
<dbReference type="KEGG" id="pprf:DPRO_2311"/>
<dbReference type="GO" id="GO:0005886">
    <property type="term" value="C:plasma membrane"/>
    <property type="evidence" value="ECO:0007669"/>
    <property type="project" value="UniProtKB-SubCell"/>
</dbReference>
<dbReference type="PANTHER" id="PTHR30333:SF1">
    <property type="entry name" value="CYTOCHROME C-TYPE PROTEIN NAPC"/>
    <property type="match status" value="1"/>
</dbReference>
<evidence type="ECO:0000256" key="8">
    <source>
        <dbReference type="ARBA" id="ARBA00022982"/>
    </source>
</evidence>
<evidence type="ECO:0000259" key="16">
    <source>
        <dbReference type="Pfam" id="PF03264"/>
    </source>
</evidence>
<keyword evidence="6 15" id="KW-0812">Transmembrane</keyword>
<evidence type="ECO:0000256" key="12">
    <source>
        <dbReference type="PIRNR" id="PIRNR000013"/>
    </source>
</evidence>
<dbReference type="Gene3D" id="1.10.3820.10">
    <property type="entry name" value="Di-heme elbow motif domain"/>
    <property type="match status" value="1"/>
</dbReference>
<feature type="binding site" description="axial binding residue" evidence="14">
    <location>
        <position position="126"/>
    </location>
    <ligand>
        <name>heme</name>
        <dbReference type="ChEBI" id="CHEBI:30413"/>
        <label>3</label>
    </ligand>
    <ligandPart>
        <name>Fe</name>
        <dbReference type="ChEBI" id="CHEBI:18248"/>
    </ligandPart>
</feature>
<dbReference type="InterPro" id="IPR024717">
    <property type="entry name" value="NapC/NirT/NrfH"/>
</dbReference>
<keyword evidence="4" id="KW-1003">Cell membrane</keyword>
<evidence type="ECO:0000256" key="11">
    <source>
        <dbReference type="ARBA" id="ARBA00023136"/>
    </source>
</evidence>
<dbReference type="InterPro" id="IPR036280">
    <property type="entry name" value="Multihaem_cyt_sf"/>
</dbReference>
<dbReference type="Pfam" id="PF03264">
    <property type="entry name" value="Cytochrom_NNT"/>
    <property type="match status" value="1"/>
</dbReference>
<feature type="binding site" description="axial binding residue" evidence="14">
    <location>
        <position position="72"/>
    </location>
    <ligand>
        <name>heme</name>
        <dbReference type="ChEBI" id="CHEBI:30413"/>
        <label>2</label>
    </ligand>
    <ligandPart>
        <name>Fe</name>
        <dbReference type="ChEBI" id="CHEBI:18248"/>
    </ligandPart>
</feature>
<feature type="binding site" description="covalent" evidence="13">
    <location>
        <position position="71"/>
    </location>
    <ligand>
        <name>heme</name>
        <dbReference type="ChEBI" id="CHEBI:30413"/>
        <label>2</label>
    </ligand>
</feature>
<feature type="binding site" description="covalent" evidence="13">
    <location>
        <position position="39"/>
    </location>
    <ligand>
        <name>heme</name>
        <dbReference type="ChEBI" id="CHEBI:30413"/>
        <label>1</label>
    </ligand>
</feature>
<feature type="binding site" description="axial binding residue" evidence="14">
    <location>
        <position position="45"/>
    </location>
    <ligand>
        <name>heme</name>
        <dbReference type="ChEBI" id="CHEBI:30413"/>
        <label>1</label>
    </ligand>
    <ligandPart>
        <name>Fe</name>
        <dbReference type="ChEBI" id="CHEBI:18248"/>
    </ligandPart>
</feature>
<reference evidence="18" key="1">
    <citation type="submission" date="2017-09" db="EMBL/GenBank/DDBJ databases">
        <authorList>
            <person name="Regsiter A."/>
            <person name="William W."/>
        </authorList>
    </citation>
    <scope>NUCLEOTIDE SEQUENCE [LARGE SCALE GENOMIC DNA]</scope>
    <source>
        <strain evidence="18">500-1</strain>
    </source>
</reference>
<feature type="binding site" description="axial binding residue" evidence="14">
    <location>
        <position position="169"/>
    </location>
    <ligand>
        <name>heme</name>
        <dbReference type="ChEBI" id="CHEBI:30413"/>
        <label>2</label>
    </ligand>
    <ligandPart>
        <name>Fe</name>
        <dbReference type="ChEBI" id="CHEBI:18248"/>
    </ligandPart>
</feature>
<gene>
    <name evidence="17" type="ORF">DPRO_2311</name>
</gene>
<feature type="binding site" description="covalent" evidence="13">
    <location>
        <position position="125"/>
    </location>
    <ligand>
        <name>heme</name>
        <dbReference type="ChEBI" id="CHEBI:30413"/>
        <label>3</label>
    </ligand>
</feature>
<dbReference type="EMBL" id="LT907975">
    <property type="protein sequence ID" value="SOB59217.1"/>
    <property type="molecule type" value="Genomic_DNA"/>
</dbReference>
<protein>
    <recommendedName>
        <fullName evidence="12">Cytochrome c-type protein</fullName>
    </recommendedName>
</protein>
<evidence type="ECO:0000313" key="17">
    <source>
        <dbReference type="EMBL" id="SOB59217.1"/>
    </source>
</evidence>
<evidence type="ECO:0000256" key="1">
    <source>
        <dbReference type="ARBA" id="ARBA00004162"/>
    </source>
</evidence>
<evidence type="ECO:0000256" key="4">
    <source>
        <dbReference type="ARBA" id="ARBA00022475"/>
    </source>
</evidence>
<dbReference type="InterPro" id="IPR038266">
    <property type="entry name" value="NapC/NirT_cytc_sf"/>
</dbReference>
<dbReference type="OrthoDB" id="9782159at2"/>
<feature type="domain" description="NapC/NirT cytochrome c N-terminal" evidence="16">
    <location>
        <begin position="15"/>
        <end position="169"/>
    </location>
</feature>
<accession>A0A2C8F9N8</accession>
<comment type="subcellular location">
    <subcellularLocation>
        <location evidence="1">Cell membrane</location>
        <topology evidence="1">Single-pass membrane protein</topology>
    </subcellularLocation>
</comment>
<evidence type="ECO:0000256" key="13">
    <source>
        <dbReference type="PIRSR" id="PIRSR000013-1"/>
    </source>
</evidence>
<dbReference type="GO" id="GO:0009061">
    <property type="term" value="P:anaerobic respiration"/>
    <property type="evidence" value="ECO:0007669"/>
    <property type="project" value="TreeGrafter"/>
</dbReference>
<feature type="binding site" description="covalent" evidence="13">
    <location>
        <position position="122"/>
    </location>
    <ligand>
        <name>heme</name>
        <dbReference type="ChEBI" id="CHEBI:30413"/>
        <label>3</label>
    </ligand>
</feature>
<keyword evidence="8 12" id="KW-0249">Electron transport</keyword>
<feature type="binding site" description="axial binding residue" evidence="14">
    <location>
        <position position="164"/>
    </location>
    <ligand>
        <name>heme</name>
        <dbReference type="ChEBI" id="CHEBI:30413"/>
        <label>4</label>
    </ligand>
    <ligandPart>
        <name>Fe</name>
        <dbReference type="ChEBI" id="CHEBI:18248"/>
    </ligandPart>
</feature>
<comment type="cofactor">
    <cofactor evidence="13">
        <name>heme</name>
        <dbReference type="ChEBI" id="CHEBI:30413"/>
    </cofactor>
    <text evidence="13">Binds 4 heme groups per subunit.</text>
</comment>
<proteinExistence type="inferred from homology"/>
<keyword evidence="11 15" id="KW-0472">Membrane</keyword>
<dbReference type="GO" id="GO:0046872">
    <property type="term" value="F:metal ion binding"/>
    <property type="evidence" value="ECO:0007669"/>
    <property type="project" value="UniProtKB-KW"/>
</dbReference>
<feature type="binding site" description="covalent" evidence="13">
    <location>
        <position position="163"/>
    </location>
    <ligand>
        <name>heme</name>
        <dbReference type="ChEBI" id="CHEBI:30413"/>
        <label>4</label>
    </ligand>
</feature>
<dbReference type="InterPro" id="IPR051174">
    <property type="entry name" value="Cytochrome_c-type_ET"/>
</dbReference>
<evidence type="ECO:0000256" key="14">
    <source>
        <dbReference type="PIRSR" id="PIRSR000013-2"/>
    </source>
</evidence>
<dbReference type="GO" id="GO:0009055">
    <property type="term" value="F:electron transfer activity"/>
    <property type="evidence" value="ECO:0007669"/>
    <property type="project" value="TreeGrafter"/>
</dbReference>
<keyword evidence="10 12" id="KW-0408">Iron</keyword>
<feature type="binding site" description="covalent" evidence="13">
    <location>
        <position position="160"/>
    </location>
    <ligand>
        <name>heme</name>
        <dbReference type="ChEBI" id="CHEBI:30413"/>
        <label>4</label>
    </ligand>
</feature>
<dbReference type="Proteomes" id="UP000219215">
    <property type="component" value="Chromosome DPRO"/>
</dbReference>
<feature type="binding site" evidence="13">
    <location>
        <position position="92"/>
    </location>
    <ligand>
        <name>a menaquinol</name>
        <dbReference type="ChEBI" id="CHEBI:18151"/>
    </ligand>
</feature>
<evidence type="ECO:0000256" key="6">
    <source>
        <dbReference type="ARBA" id="ARBA00022692"/>
    </source>
</evidence>
<dbReference type="RefSeq" id="WP_097012120.1">
    <property type="nucleotide sequence ID" value="NZ_LT907975.1"/>
</dbReference>
<feature type="transmembrane region" description="Helical" evidence="15">
    <location>
        <begin position="12"/>
        <end position="30"/>
    </location>
</feature>
<evidence type="ECO:0000256" key="15">
    <source>
        <dbReference type="SAM" id="Phobius"/>
    </source>
</evidence>
<evidence type="ECO:0000313" key="18">
    <source>
        <dbReference type="Proteomes" id="UP000219215"/>
    </source>
</evidence>
<comment type="similarity">
    <text evidence="2">Belongs to the NapC/NirT/NrfH family.</text>
</comment>
<keyword evidence="7 12" id="KW-0479">Metal-binding</keyword>
<dbReference type="GO" id="GO:0020037">
    <property type="term" value="F:heme binding"/>
    <property type="evidence" value="ECO:0007669"/>
    <property type="project" value="InterPro"/>
</dbReference>
<evidence type="ECO:0000256" key="5">
    <source>
        <dbReference type="ARBA" id="ARBA00022617"/>
    </source>
</evidence>
<dbReference type="PIRSF" id="PIRSF000013">
    <property type="entry name" value="4_hem_cytochrm_NapC"/>
    <property type="match status" value="1"/>
</dbReference>
<feature type="binding site" description="covalent" evidence="13">
    <location>
        <position position="42"/>
    </location>
    <ligand>
        <name>heme</name>
        <dbReference type="ChEBI" id="CHEBI:30413"/>
        <label>1</label>
    </ligand>
</feature>
<keyword evidence="3 12" id="KW-0813">Transport</keyword>
<sequence length="194" mass="21744">MKEPVPRGKLPIAFITAVVITLAGVTAFAFQATSTNEFCTACHEMKRHQTELRFSPHAVDKDKNPIRCVQCHLPNSFGPKYVAYKTYLGVKDMLVHTFGDPNDFYRAELQVSARMFIDDESCRACHEDLMKDTKDKPISLEGKLAHEAYLGTNGCTNRGCADCHQNTAHLPSFDRRYAVNAEFAAKLPIEKEGM</sequence>
<keyword evidence="9 15" id="KW-1133">Transmembrane helix</keyword>
<organism evidence="17 18">
    <name type="scientific">Pseudodesulfovibrio profundus</name>
    <dbReference type="NCBI Taxonomy" id="57320"/>
    <lineage>
        <taxon>Bacteria</taxon>
        <taxon>Pseudomonadati</taxon>
        <taxon>Thermodesulfobacteriota</taxon>
        <taxon>Desulfovibrionia</taxon>
        <taxon>Desulfovibrionales</taxon>
        <taxon>Desulfovibrionaceae</taxon>
    </lineage>
</organism>
<evidence type="ECO:0000256" key="9">
    <source>
        <dbReference type="ARBA" id="ARBA00022989"/>
    </source>
</evidence>
<dbReference type="AlphaFoldDB" id="A0A2C8F9N8"/>
<evidence type="ECO:0000256" key="10">
    <source>
        <dbReference type="ARBA" id="ARBA00023004"/>
    </source>
</evidence>
<feature type="binding site" description="axial binding residue" evidence="14">
    <location>
        <position position="92"/>
    </location>
    <ligand>
        <name>heme</name>
        <dbReference type="ChEBI" id="CHEBI:30413"/>
        <label>1</label>
    </ligand>
    <ligandPart>
        <name>Fe</name>
        <dbReference type="ChEBI" id="CHEBI:18248"/>
    </ligandPart>
</feature>